<evidence type="ECO:0008006" key="3">
    <source>
        <dbReference type="Google" id="ProtNLM"/>
    </source>
</evidence>
<dbReference type="RefSeq" id="WP_339106883.1">
    <property type="nucleotide sequence ID" value="NZ_CP146606.1"/>
</dbReference>
<reference evidence="1 2" key="1">
    <citation type="submission" date="2024-02" db="EMBL/GenBank/DDBJ databases">
        <title>Roseovarius strain W115 nov., isolated from a marine algae.</title>
        <authorList>
            <person name="Lee M.W."/>
            <person name="Lee J.K."/>
            <person name="Kim J.M."/>
            <person name="Choi D.G."/>
            <person name="Baek J.H."/>
            <person name="Bayburt H."/>
            <person name="Jung J.J."/>
            <person name="Han D.M."/>
            <person name="Jeon C.O."/>
        </authorList>
    </citation>
    <scope>NUCLEOTIDE SEQUENCE [LARGE SCALE GENOMIC DNA]</scope>
    <source>
        <strain evidence="1 2">W115</strain>
    </source>
</reference>
<keyword evidence="2" id="KW-1185">Reference proteome</keyword>
<proteinExistence type="predicted"/>
<organism evidence="1 2">
    <name type="scientific">Roseovarius rhodophyticola</name>
    <dbReference type="NCBI Taxonomy" id="3080827"/>
    <lineage>
        <taxon>Bacteria</taxon>
        <taxon>Pseudomonadati</taxon>
        <taxon>Pseudomonadota</taxon>
        <taxon>Alphaproteobacteria</taxon>
        <taxon>Rhodobacterales</taxon>
        <taxon>Roseobacteraceae</taxon>
        <taxon>Roseovarius</taxon>
    </lineage>
</organism>
<accession>A0ABZ2TL70</accession>
<gene>
    <name evidence="1" type="ORF">RZS32_008390</name>
</gene>
<name>A0ABZ2TL70_9RHOB</name>
<evidence type="ECO:0000313" key="2">
    <source>
        <dbReference type="Proteomes" id="UP001281305"/>
    </source>
</evidence>
<protein>
    <recommendedName>
        <fullName evidence="3">DNA helicase</fullName>
    </recommendedName>
</protein>
<dbReference type="EMBL" id="CP146606">
    <property type="protein sequence ID" value="WYK19845.1"/>
    <property type="molecule type" value="Genomic_DNA"/>
</dbReference>
<dbReference type="Proteomes" id="UP001281305">
    <property type="component" value="Chromosome"/>
</dbReference>
<evidence type="ECO:0000313" key="1">
    <source>
        <dbReference type="EMBL" id="WYK19845.1"/>
    </source>
</evidence>
<dbReference type="InterPro" id="IPR027417">
    <property type="entry name" value="P-loop_NTPase"/>
</dbReference>
<dbReference type="Gene3D" id="3.40.50.300">
    <property type="entry name" value="P-loop containing nucleotide triphosphate hydrolases"/>
    <property type="match status" value="1"/>
</dbReference>
<dbReference type="SUPFAM" id="SSF52540">
    <property type="entry name" value="P-loop containing nucleoside triphosphate hydrolases"/>
    <property type="match status" value="1"/>
</dbReference>
<sequence>MNETLTDHDGVFVVSPKHVDHYVEQYRPQVLRYNKTEKCNGYPAMNFRVSKGLTFERVLIYPHKSIRDFLASGEAKTLKEPQLLYVAATRARQSVAFVLEDECAVQGVERYIPE</sequence>